<dbReference type="EMBL" id="QBKG01000014">
    <property type="protein sequence ID" value="PTX03583.1"/>
    <property type="molecule type" value="Genomic_DNA"/>
</dbReference>
<comment type="caution">
    <text evidence="1">The sequence shown here is derived from an EMBL/GenBank/DDBJ whole genome shotgun (WGS) entry which is preliminary data.</text>
</comment>
<accession>A0A2T5XSL7</accession>
<sequence>MRNDLVPHIQVPDSFKSYLNTIETQINTLPKEAFLPWGCWVCEELWQQSQPQITHFFEENEIQLFQDILNYLWQIVDEAITPDLNTLSSYYLSLQNIDESYLDETDPDEKVLYELIVSLDHLLQCSLKTQYNCALPLSQALIDVIDVCLQLEDKDILTPEGFANASVQNEIKAQLYMIWELRNYGLKSDQKHLFRNGKFPQLNREKVIAIVETYRENYPSSDYTFTELQFVTKWKDVQGNMAWILTAEGELFGEHKHCLYVVSDETQRVAYIIDEFGGIHSPYSLPKPKKKKRIHGVRTTDY</sequence>
<protein>
    <submittedName>
        <fullName evidence="1">Uncharacterized protein</fullName>
    </submittedName>
</protein>
<name>A0A2T5XSL7_9FLAO</name>
<evidence type="ECO:0000313" key="1">
    <source>
        <dbReference type="EMBL" id="PTX03583.1"/>
    </source>
</evidence>
<dbReference type="Gene3D" id="1.20.1590.10">
    <property type="entry name" value="YP_001051499.1 domain like"/>
    <property type="match status" value="1"/>
</dbReference>
<reference evidence="1 2" key="1">
    <citation type="submission" date="2018-04" db="EMBL/GenBank/DDBJ databases">
        <title>Genomic Encyclopedia of Archaeal and Bacterial Type Strains, Phase II (KMG-II): from individual species to whole genera.</title>
        <authorList>
            <person name="Goeker M."/>
        </authorList>
    </citation>
    <scope>NUCLEOTIDE SEQUENCE [LARGE SCALE GENOMIC DNA]</scope>
    <source>
        <strain evidence="1 2">DSM 22902</strain>
    </source>
</reference>
<organism evidence="1 2">
    <name type="scientific">Capnocytophaga leadbetteri</name>
    <dbReference type="NCBI Taxonomy" id="327575"/>
    <lineage>
        <taxon>Bacteria</taxon>
        <taxon>Pseudomonadati</taxon>
        <taxon>Bacteroidota</taxon>
        <taxon>Flavobacteriia</taxon>
        <taxon>Flavobacteriales</taxon>
        <taxon>Flavobacteriaceae</taxon>
        <taxon>Capnocytophaga</taxon>
    </lineage>
</organism>
<dbReference type="AlphaFoldDB" id="A0A2T5XSL7"/>
<dbReference type="GeneID" id="84581289"/>
<dbReference type="InterPro" id="IPR023381">
    <property type="entry name" value="YP001051499.1-like_dom_sf"/>
</dbReference>
<dbReference type="Proteomes" id="UP000243985">
    <property type="component" value="Unassembled WGS sequence"/>
</dbReference>
<gene>
    <name evidence="1" type="ORF">C8P65_1146</name>
</gene>
<proteinExistence type="predicted"/>
<dbReference type="RefSeq" id="WP_107782620.1">
    <property type="nucleotide sequence ID" value="NZ_QBKG01000014.1"/>
</dbReference>
<evidence type="ECO:0000313" key="2">
    <source>
        <dbReference type="Proteomes" id="UP000243985"/>
    </source>
</evidence>